<dbReference type="CDD" id="cd13945">
    <property type="entry name" value="Chs5_N"/>
    <property type="match status" value="1"/>
</dbReference>
<keyword evidence="5" id="KW-1185">Reference proteome</keyword>
<dbReference type="InterPro" id="IPR001357">
    <property type="entry name" value="BRCT_dom"/>
</dbReference>
<proteinExistence type="predicted"/>
<name>A0A9Q8ZCH1_CURCL</name>
<dbReference type="CDD" id="cd17742">
    <property type="entry name" value="BRCT_CHS5_like"/>
    <property type="match status" value="1"/>
</dbReference>
<feature type="domain" description="BRCT" evidence="2">
    <location>
        <begin position="179"/>
        <end position="267"/>
    </location>
</feature>
<dbReference type="PROSITE" id="PS50853">
    <property type="entry name" value="FN3"/>
    <property type="match status" value="1"/>
</dbReference>
<dbReference type="Gene3D" id="3.40.50.10190">
    <property type="entry name" value="BRCT domain"/>
    <property type="match status" value="1"/>
</dbReference>
<reference evidence="4" key="1">
    <citation type="submission" date="2021-12" db="EMBL/GenBank/DDBJ databases">
        <title>Curvularia clavata genome.</title>
        <authorList>
            <person name="Cao Y."/>
        </authorList>
    </citation>
    <scope>NUCLEOTIDE SEQUENCE</scope>
    <source>
        <strain evidence="4">Yc1106</strain>
    </source>
</reference>
<dbReference type="FunFam" id="2.60.40.10:FF:000453">
    <property type="entry name" value="Chitin biosynthesis protein CHS5"/>
    <property type="match status" value="1"/>
</dbReference>
<dbReference type="GO" id="GO:0005802">
    <property type="term" value="C:trans-Golgi network"/>
    <property type="evidence" value="ECO:0007669"/>
    <property type="project" value="TreeGrafter"/>
</dbReference>
<feature type="compositionally biased region" description="Low complexity" evidence="1">
    <location>
        <begin position="282"/>
        <end position="310"/>
    </location>
</feature>
<dbReference type="GO" id="GO:0034044">
    <property type="term" value="C:exomer complex"/>
    <property type="evidence" value="ECO:0007669"/>
    <property type="project" value="TreeGrafter"/>
</dbReference>
<dbReference type="OrthoDB" id="245697at2759"/>
<evidence type="ECO:0000313" key="5">
    <source>
        <dbReference type="Proteomes" id="UP001056012"/>
    </source>
</evidence>
<dbReference type="SMART" id="SM00292">
    <property type="entry name" value="BRCT"/>
    <property type="match status" value="1"/>
</dbReference>
<organism evidence="4 5">
    <name type="scientific">Curvularia clavata</name>
    <dbReference type="NCBI Taxonomy" id="95742"/>
    <lineage>
        <taxon>Eukaryota</taxon>
        <taxon>Fungi</taxon>
        <taxon>Dikarya</taxon>
        <taxon>Ascomycota</taxon>
        <taxon>Pezizomycotina</taxon>
        <taxon>Dothideomycetes</taxon>
        <taxon>Pleosporomycetidae</taxon>
        <taxon>Pleosporales</taxon>
        <taxon>Pleosporineae</taxon>
        <taxon>Pleosporaceae</taxon>
        <taxon>Curvularia</taxon>
    </lineage>
</organism>
<dbReference type="InterPro" id="IPR031669">
    <property type="entry name" value="Fn3_2"/>
</dbReference>
<evidence type="ECO:0000259" key="3">
    <source>
        <dbReference type="PROSITE" id="PS50853"/>
    </source>
</evidence>
<dbReference type="Gene3D" id="2.60.40.10">
    <property type="entry name" value="Immunoglobulins"/>
    <property type="match status" value="1"/>
</dbReference>
<evidence type="ECO:0000259" key="2">
    <source>
        <dbReference type="PROSITE" id="PS50172"/>
    </source>
</evidence>
<dbReference type="PROSITE" id="PS50172">
    <property type="entry name" value="BRCT"/>
    <property type="match status" value="1"/>
</dbReference>
<dbReference type="InterPro" id="IPR036116">
    <property type="entry name" value="FN3_sf"/>
</dbReference>
<feature type="compositionally biased region" description="Basic and acidic residues" evidence="1">
    <location>
        <begin position="338"/>
        <end position="373"/>
    </location>
</feature>
<evidence type="ECO:0000256" key="1">
    <source>
        <dbReference type="SAM" id="MobiDB-lite"/>
    </source>
</evidence>
<dbReference type="Pfam" id="PF16893">
    <property type="entry name" value="fn3_2"/>
    <property type="match status" value="1"/>
</dbReference>
<feature type="compositionally biased region" description="Acidic residues" evidence="1">
    <location>
        <begin position="379"/>
        <end position="389"/>
    </location>
</feature>
<dbReference type="GO" id="GO:0000747">
    <property type="term" value="P:conjugation with cellular fusion"/>
    <property type="evidence" value="ECO:0007669"/>
    <property type="project" value="TreeGrafter"/>
</dbReference>
<feature type="region of interest" description="Disordered" evidence="1">
    <location>
        <begin position="275"/>
        <end position="424"/>
    </location>
</feature>
<dbReference type="EMBL" id="CP089279">
    <property type="protein sequence ID" value="USP80667.1"/>
    <property type="molecule type" value="Genomic_DNA"/>
</dbReference>
<evidence type="ECO:0000313" key="4">
    <source>
        <dbReference type="EMBL" id="USP80667.1"/>
    </source>
</evidence>
<dbReference type="SUPFAM" id="SSF49265">
    <property type="entry name" value="Fibronectin type III"/>
    <property type="match status" value="1"/>
</dbReference>
<evidence type="ECO:0008006" key="6">
    <source>
        <dbReference type="Google" id="ProtNLM"/>
    </source>
</evidence>
<dbReference type="InterPro" id="IPR036420">
    <property type="entry name" value="BRCT_dom_sf"/>
</dbReference>
<dbReference type="InterPro" id="IPR013783">
    <property type="entry name" value="Ig-like_fold"/>
</dbReference>
<dbReference type="Gene3D" id="6.20.120.50">
    <property type="match status" value="1"/>
</dbReference>
<dbReference type="SUPFAM" id="SSF52113">
    <property type="entry name" value="BRCT domain"/>
    <property type="match status" value="1"/>
</dbReference>
<dbReference type="GO" id="GO:0046983">
    <property type="term" value="F:protein dimerization activity"/>
    <property type="evidence" value="ECO:0007669"/>
    <property type="project" value="InterPro"/>
</dbReference>
<dbReference type="VEuPathDB" id="FungiDB:yc1106_07941"/>
<dbReference type="Pfam" id="PF12738">
    <property type="entry name" value="PTCB-BRCT"/>
    <property type="match status" value="1"/>
</dbReference>
<dbReference type="InterPro" id="IPR031673">
    <property type="entry name" value="Chs5_N"/>
</dbReference>
<gene>
    <name evidence="4" type="ORF">yc1106_07941</name>
</gene>
<sequence length="424" mass="46584">MLVSLTVGKVDAGVAVLLTEDKRLAALVHLYTSFELTSTKIEFPSILLPPDISSGSMVDIDVGRNYKAEADAQKAFHELQSEIFRTFGQRTPSAPVLKCRNATQTSVVLEWDPIDVATAELRSLTLYRNGNKAGTIPKPNDQHSTKLSGLAVDTEYQFHLVLKTSAGTFSSEKLKVHTHKMTDLSGITITPGHMPAALRESLQRSVERIGAKIADTVRIDTTHFICTEGRGPAWEKAVENNIPVVVPDWVIGCEREGRIVGVRGYYLNADPRLRSVGAGSAQQPPQQSSQPQQQQQQSQPQQPKSPIISPRTEVTPPTPEQSRPGRETDGAAPPPPPPKDDVSERSERSSMESKSQTEEHKDRSDELRPHPGKEQQQGESEEDDSEPEPQDEKAIEASLPQRTKPGQASVEEDDNGESFQDVQL</sequence>
<dbReference type="GO" id="GO:0006893">
    <property type="term" value="P:Golgi to plasma membrane transport"/>
    <property type="evidence" value="ECO:0007669"/>
    <property type="project" value="TreeGrafter"/>
</dbReference>
<dbReference type="AlphaFoldDB" id="A0A9Q8ZCH1"/>
<dbReference type="Proteomes" id="UP001056012">
    <property type="component" value="Chromosome 6"/>
</dbReference>
<dbReference type="InterPro" id="IPR052827">
    <property type="entry name" value="CHS_Export/Cell_Fusion_Reg"/>
</dbReference>
<dbReference type="PANTHER" id="PTHR47351">
    <property type="entry name" value="CHITIN BIOSYNTHESIS PROTEIN CHS5"/>
    <property type="match status" value="1"/>
</dbReference>
<accession>A0A9Q8ZCH1</accession>
<dbReference type="InterPro" id="IPR003961">
    <property type="entry name" value="FN3_dom"/>
</dbReference>
<dbReference type="PANTHER" id="PTHR47351:SF1">
    <property type="entry name" value="CHITIN BIOSYNTHESIS PROTEIN CHS5"/>
    <property type="match status" value="1"/>
</dbReference>
<feature type="domain" description="Fibronectin type-III" evidence="3">
    <location>
        <begin position="91"/>
        <end position="185"/>
    </location>
</feature>
<protein>
    <recommendedName>
        <fullName evidence="6">Chitin biosynthesis protein</fullName>
    </recommendedName>
</protein>
<dbReference type="SMART" id="SM00060">
    <property type="entry name" value="FN3"/>
    <property type="match status" value="1"/>
</dbReference>
<dbReference type="CDD" id="cd00063">
    <property type="entry name" value="FN3"/>
    <property type="match status" value="1"/>
</dbReference>